<dbReference type="EMBL" id="JAWZSR010000002">
    <property type="protein sequence ID" value="MDX8045091.1"/>
    <property type="molecule type" value="Genomic_DNA"/>
</dbReference>
<dbReference type="EC" id="5.6.2.1" evidence="1"/>
<sequence>MKKTVVLAEKPSVARDIARVLQAGKKGNGYLEGSKYIVTWALGHLITLADPEVYDNKYKTWKLEDLPMIPNKLKTVVMKQTSKQFNAVKSQLNRADVGEVVIATDAGREGELVARWILDKARVNKPVKRLWISSVTDQAIKQGFEQLKPAKQYENLYASAVARSEADWYVGLNATRALTTKFNAQLSSGRVQTPTLAMIATREQEIKQFQPKKYYQIKARTKDGITLTWQNEKKETRIFNQDKAKALQTQLQNKDLTVTNIDKKQKKSYAPTLYDLTDLQRDANRIFGFSGKQTLSIMQKLYEQHKVLTYPRTDSKYISSDIVPTLKERVASCGVGPYAKVANQIKKRPIKAHKSFVDNAKVSDHHAIIPTEEPVYLSKLSSQEQKIYDLVIKRFLAVLLPPFQYEQIQLTAQVAGETFTATGKNVIDQGFKAVYQDEDEEQDEQKLGNISEQHTWENPLINLVEGETKPPERLTEGTLLQAMESPAKFLTSKEKHATKTLQETGGLGTVATRADIIEKLFNTFYIEKKGKYLYLTSKGKQLLDLVPADLRSPLLTAEWEKKLSQIANGGLQKTAFISEIKDYTNEVVQQIKSTKAAYKHDNMTGTKCPKCGKLMLEVNGKKGRMLVCQDRECGERKPIAKKTNARCPNCHKKMEMRGQGEGQTFSCVCGYREKLSSFQKRKQKQGNSKATKRDVNKYLKQQDDSFANTALADALAKFKKD</sequence>
<keyword evidence="2" id="KW-1185">Reference proteome</keyword>
<comment type="caution">
    <text evidence="1">The sequence shown here is derived from an EMBL/GenBank/DDBJ whole genome shotgun (WGS) entry which is preliminary data.</text>
</comment>
<dbReference type="Proteomes" id="UP001277972">
    <property type="component" value="Unassembled WGS sequence"/>
</dbReference>
<protein>
    <submittedName>
        <fullName evidence="1">DNA topoisomerase III</fullName>
        <ecNumber evidence="1">5.6.2.1</ecNumber>
    </submittedName>
</protein>
<evidence type="ECO:0000313" key="1">
    <source>
        <dbReference type="EMBL" id="MDX8045091.1"/>
    </source>
</evidence>
<keyword evidence="1" id="KW-0413">Isomerase</keyword>
<name>A0ACC6M2H9_9BACI</name>
<proteinExistence type="predicted"/>
<accession>A0ACC6M2H9</accession>
<organism evidence="1 2">
    <name type="scientific">Gracilibacillus pellucidus</name>
    <dbReference type="NCBI Taxonomy" id="3095368"/>
    <lineage>
        <taxon>Bacteria</taxon>
        <taxon>Bacillati</taxon>
        <taxon>Bacillota</taxon>
        <taxon>Bacilli</taxon>
        <taxon>Bacillales</taxon>
        <taxon>Bacillaceae</taxon>
        <taxon>Gracilibacillus</taxon>
    </lineage>
</organism>
<reference evidence="1" key="1">
    <citation type="submission" date="2023-11" db="EMBL/GenBank/DDBJ databases">
        <title>Gracilibacillus pellucida a moderately halophilic bacterium isolated from saline soil in Xinjiang province.</title>
        <authorList>
            <person name="Zhang Z."/>
            <person name="Tan F."/>
            <person name="Wang Y."/>
            <person name="Xia M."/>
        </authorList>
    </citation>
    <scope>NUCLEOTIDE SEQUENCE</scope>
    <source>
        <strain evidence="1">S3-1-1</strain>
    </source>
</reference>
<gene>
    <name evidence="1" type="ORF">SH601_03745</name>
</gene>
<evidence type="ECO:0000313" key="2">
    <source>
        <dbReference type="Proteomes" id="UP001277972"/>
    </source>
</evidence>